<protein>
    <recommendedName>
        <fullName evidence="4">Band 7 domain-containing protein</fullName>
    </recommendedName>
</protein>
<dbReference type="SMART" id="SM00244">
    <property type="entry name" value="PHB"/>
    <property type="match status" value="1"/>
</dbReference>
<feature type="transmembrane region" description="Helical" evidence="3">
    <location>
        <begin position="6"/>
        <end position="24"/>
    </location>
</feature>
<evidence type="ECO:0000256" key="1">
    <source>
        <dbReference type="ARBA" id="ARBA00008164"/>
    </source>
</evidence>
<name>A0A9Q0L5H4_ANAIG</name>
<dbReference type="GO" id="GO:0098552">
    <property type="term" value="C:side of membrane"/>
    <property type="evidence" value="ECO:0007669"/>
    <property type="project" value="UniProtKB-ARBA"/>
</dbReference>
<dbReference type="PANTHER" id="PTHR43327">
    <property type="entry name" value="STOMATIN-LIKE PROTEIN 2, MITOCHONDRIAL"/>
    <property type="match status" value="1"/>
</dbReference>
<evidence type="ECO:0000313" key="5">
    <source>
        <dbReference type="EMBL" id="KAJ5066303.1"/>
    </source>
</evidence>
<dbReference type="Gene3D" id="3.30.479.30">
    <property type="entry name" value="Band 7 domain"/>
    <property type="match status" value="1"/>
</dbReference>
<gene>
    <name evidence="5" type="ORF">M0811_03636</name>
</gene>
<comment type="similarity">
    <text evidence="1">Belongs to the band 7/mec-2 family.</text>
</comment>
<dbReference type="GO" id="GO:0005886">
    <property type="term" value="C:plasma membrane"/>
    <property type="evidence" value="ECO:0007669"/>
    <property type="project" value="UniProtKB-ARBA"/>
</dbReference>
<keyword evidence="6" id="KW-1185">Reference proteome</keyword>
<dbReference type="SUPFAM" id="SSF117892">
    <property type="entry name" value="Band 7/SPFH domain"/>
    <property type="match status" value="1"/>
</dbReference>
<sequence>MASIGLIVGIVAAAIVLIVILLLYKSMYIVHESEAIVIERFGKFRKLLESGLHFVAPFVDSPRSFHWRKVSIAETGDVKDDTSTHYRIDKRESVFNFLPQEVYTKDTVLLDVNALMYYRISDVLKAVYEIDDLQGALSNTAQTQIKEVFGNMTFNEALQSQERINDYLVREFSQLFLSWGIEVLRMELQDLTPSRTINEGMKKQMIAERHRRGEFIRSEGKKMSMKIQAEGSRIVSVNLGLAEQESTRKKSEGTATSRIQIAQAEATALNIFSDALSPDNINQSEYQMSLKYLDIFRAISPQGGNKDMYIGYQLDDVRGPIANLPDYFGLRPSKFKEPKRKVFKPSQLETKETPMIETKNDDFQDLN</sequence>
<dbReference type="EMBL" id="JAPDFW010000147">
    <property type="protein sequence ID" value="KAJ5066303.1"/>
    <property type="molecule type" value="Genomic_DNA"/>
</dbReference>
<feature type="domain" description="Band 7" evidence="4">
    <location>
        <begin position="25"/>
        <end position="205"/>
    </location>
</feature>
<evidence type="ECO:0000256" key="3">
    <source>
        <dbReference type="SAM" id="Phobius"/>
    </source>
</evidence>
<feature type="compositionally biased region" description="Basic and acidic residues" evidence="2">
    <location>
        <begin position="349"/>
        <end position="367"/>
    </location>
</feature>
<dbReference type="FunFam" id="3.30.479.30:FF:000004">
    <property type="entry name" value="Putative membrane protease family, stomatin"/>
    <property type="match status" value="1"/>
</dbReference>
<dbReference type="OMA" id="RTINEGM"/>
<dbReference type="PANTHER" id="PTHR43327:SF10">
    <property type="entry name" value="STOMATIN-LIKE PROTEIN 2, MITOCHONDRIAL"/>
    <property type="match status" value="1"/>
</dbReference>
<feature type="region of interest" description="Disordered" evidence="2">
    <location>
        <begin position="338"/>
        <end position="367"/>
    </location>
</feature>
<dbReference type="Pfam" id="PF01145">
    <property type="entry name" value="Band_7"/>
    <property type="match status" value="1"/>
</dbReference>
<keyword evidence="3" id="KW-0472">Membrane</keyword>
<dbReference type="OrthoDB" id="434619at2759"/>
<dbReference type="CDD" id="cd08829">
    <property type="entry name" value="SPFH_paraslipin"/>
    <property type="match status" value="1"/>
</dbReference>
<dbReference type="InterPro" id="IPR050710">
    <property type="entry name" value="Band7/mec-2_domain"/>
</dbReference>
<accession>A0A9Q0L5H4</accession>
<dbReference type="GO" id="GO:0007005">
    <property type="term" value="P:mitochondrion organization"/>
    <property type="evidence" value="ECO:0007669"/>
    <property type="project" value="TreeGrafter"/>
</dbReference>
<organism evidence="5 6">
    <name type="scientific">Anaeramoeba ignava</name>
    <name type="common">Anaerobic marine amoeba</name>
    <dbReference type="NCBI Taxonomy" id="1746090"/>
    <lineage>
        <taxon>Eukaryota</taxon>
        <taxon>Metamonada</taxon>
        <taxon>Anaeramoebidae</taxon>
        <taxon>Anaeramoeba</taxon>
    </lineage>
</organism>
<evidence type="ECO:0000259" key="4">
    <source>
        <dbReference type="SMART" id="SM00244"/>
    </source>
</evidence>
<dbReference type="InterPro" id="IPR001107">
    <property type="entry name" value="Band_7"/>
</dbReference>
<evidence type="ECO:0000256" key="2">
    <source>
        <dbReference type="SAM" id="MobiDB-lite"/>
    </source>
</evidence>
<proteinExistence type="inferred from homology"/>
<dbReference type="InterPro" id="IPR036013">
    <property type="entry name" value="Band_7/SPFH_dom_sf"/>
</dbReference>
<keyword evidence="3" id="KW-1133">Transmembrane helix</keyword>
<reference evidence="5" key="1">
    <citation type="submission" date="2022-10" db="EMBL/GenBank/DDBJ databases">
        <title>Novel sulphate-reducing endosymbionts in the free-living metamonad Anaeramoeba.</title>
        <authorList>
            <person name="Jerlstrom-Hultqvist J."/>
            <person name="Cepicka I."/>
            <person name="Gallot-Lavallee L."/>
            <person name="Salas-Leiva D."/>
            <person name="Curtis B.A."/>
            <person name="Zahonova K."/>
            <person name="Pipaliya S."/>
            <person name="Dacks J."/>
            <person name="Roger A.J."/>
        </authorList>
    </citation>
    <scope>NUCLEOTIDE SEQUENCE</scope>
    <source>
        <strain evidence="5">BMAN</strain>
    </source>
</reference>
<dbReference type="AlphaFoldDB" id="A0A9Q0L5H4"/>
<evidence type="ECO:0000313" key="6">
    <source>
        <dbReference type="Proteomes" id="UP001149090"/>
    </source>
</evidence>
<comment type="caution">
    <text evidence="5">The sequence shown here is derived from an EMBL/GenBank/DDBJ whole genome shotgun (WGS) entry which is preliminary data.</text>
</comment>
<dbReference type="GO" id="GO:0005739">
    <property type="term" value="C:mitochondrion"/>
    <property type="evidence" value="ECO:0007669"/>
    <property type="project" value="TreeGrafter"/>
</dbReference>
<dbReference type="Proteomes" id="UP001149090">
    <property type="component" value="Unassembled WGS sequence"/>
</dbReference>
<keyword evidence="3" id="KW-0812">Transmembrane</keyword>